<feature type="compositionally biased region" description="Basic and acidic residues" evidence="2">
    <location>
        <begin position="434"/>
        <end position="445"/>
    </location>
</feature>
<proteinExistence type="predicted"/>
<evidence type="ECO:0000313" key="3">
    <source>
        <dbReference type="EMBL" id="KAL2058901.1"/>
    </source>
</evidence>
<protein>
    <submittedName>
        <fullName evidence="3">Uncharacterized protein</fullName>
    </submittedName>
</protein>
<feature type="compositionally biased region" description="Polar residues" evidence="2">
    <location>
        <begin position="781"/>
        <end position="803"/>
    </location>
</feature>
<feature type="region of interest" description="Disordered" evidence="2">
    <location>
        <begin position="656"/>
        <end position="832"/>
    </location>
</feature>
<feature type="region of interest" description="Disordered" evidence="2">
    <location>
        <begin position="426"/>
        <end position="456"/>
    </location>
</feature>
<feature type="compositionally biased region" description="Basic and acidic residues" evidence="2">
    <location>
        <begin position="656"/>
        <end position="751"/>
    </location>
</feature>
<accession>A0ABR4BM74</accession>
<evidence type="ECO:0000256" key="1">
    <source>
        <dbReference type="SAM" id="Coils"/>
    </source>
</evidence>
<dbReference type="Gene3D" id="1.10.287.1490">
    <property type="match status" value="1"/>
</dbReference>
<keyword evidence="1" id="KW-0175">Coiled coil</keyword>
<feature type="coiled-coil region" evidence="1">
    <location>
        <begin position="35"/>
        <end position="83"/>
    </location>
</feature>
<organism evidence="3 4">
    <name type="scientific">Lepraria finkii</name>
    <dbReference type="NCBI Taxonomy" id="1340010"/>
    <lineage>
        <taxon>Eukaryota</taxon>
        <taxon>Fungi</taxon>
        <taxon>Dikarya</taxon>
        <taxon>Ascomycota</taxon>
        <taxon>Pezizomycotina</taxon>
        <taxon>Lecanoromycetes</taxon>
        <taxon>OSLEUM clade</taxon>
        <taxon>Lecanoromycetidae</taxon>
        <taxon>Lecanorales</taxon>
        <taxon>Lecanorineae</taxon>
        <taxon>Stereocaulaceae</taxon>
        <taxon>Lepraria</taxon>
    </lineage>
</organism>
<feature type="compositionally biased region" description="Basic and acidic residues" evidence="2">
    <location>
        <begin position="820"/>
        <end position="832"/>
    </location>
</feature>
<keyword evidence="4" id="KW-1185">Reference proteome</keyword>
<feature type="compositionally biased region" description="Low complexity" evidence="2">
    <location>
        <begin position="761"/>
        <end position="776"/>
    </location>
</feature>
<name>A0ABR4BM74_9LECA</name>
<gene>
    <name evidence="3" type="ORF">ABVK25_000193</name>
</gene>
<feature type="coiled-coil region" evidence="1">
    <location>
        <begin position="517"/>
        <end position="544"/>
    </location>
</feature>
<dbReference type="EMBL" id="JBHFEH010000001">
    <property type="protein sequence ID" value="KAL2058901.1"/>
    <property type="molecule type" value="Genomic_DNA"/>
</dbReference>
<reference evidence="3 4" key="1">
    <citation type="submission" date="2024-09" db="EMBL/GenBank/DDBJ databases">
        <title>Rethinking Asexuality: The Enigmatic Case of Functional Sexual Genes in Lepraria (Stereocaulaceae).</title>
        <authorList>
            <person name="Doellman M."/>
            <person name="Sun Y."/>
            <person name="Barcenas-Pena A."/>
            <person name="Lumbsch H.T."/>
            <person name="Grewe F."/>
        </authorList>
    </citation>
    <scope>NUCLEOTIDE SEQUENCE [LARGE SCALE GENOMIC DNA]</scope>
    <source>
        <strain evidence="3 4">Grewe 0041</strain>
    </source>
</reference>
<comment type="caution">
    <text evidence="3">The sequence shown here is derived from an EMBL/GenBank/DDBJ whole genome shotgun (WGS) entry which is preliminary data.</text>
</comment>
<sequence>MNMPLLNAAREETAVESPILKCGWFGYQLVDTASLQELQTELREANNTMQYMAEEIEEKDDKIEEMERAHDMTKKDLDIANDTIQRRDSEYHVSLEYYQNQDYQNREGLAKQGLRIKELEEQNNLRKFRWLERESSEAQLRNCREENQSLKAQMTREIQYRDDEIERADKLVNEANTINVALKEAKKYITKMKKRFKISPSTSREIEQMEDISEPQVAVLAQLSSFKAECDAKLNAQTLTINNLRASPKQRKHTLISFWKQTPPNSPSLQPKMTQRIRKKSTKTASQWLDVSAKFKMFHKLKRASNQQLEEKDDTVAQLQAKVDSMDKEIKDMRSQIQNFRAMESEHSHCKEDLDAQIDQNTAHENNVQQMKATADELSKEINAQRERQEEQKAKISGLENHVQKLKTSLEGAEIKKSNLENDIQELKTSLDGSETKLREAKDNASTEQQKVQSDYDKARKELGSAQQGLKDLQEVHAKCLLSSSNDAMDVEVNPPSTEKEPASNEKMDVDLFQSTVDEHAITIQVLKDELKQMTESRDKWKCAIEESRSNSQDHEMTDAYECSREIEARLNDRLGGQFHQLVRSLQDENAKIKTKNAELRTNSADARAEAASLRQTPSKAQQEIARLKKEKLALDKELRDLKADTTVQQEMARLRKEKQESIKELKNLKDDSRAKAIKRTQDEAERAKLDKARETRLQDEMAEQVRARKTAEATVERLQKEIEGQSRGKKRDSSDAKDEQDGNSIEEKGQKRFKPGSTGTSTTPAAQSDASSSAAMPQGNGDNPVQGHNNTPAQGQGGSESMTGGVVDPAVDESPEYPQRLREARAGKTSE</sequence>
<evidence type="ECO:0000256" key="2">
    <source>
        <dbReference type="SAM" id="MobiDB-lite"/>
    </source>
</evidence>
<evidence type="ECO:0000313" key="4">
    <source>
        <dbReference type="Proteomes" id="UP001590951"/>
    </source>
</evidence>
<dbReference type="Proteomes" id="UP001590951">
    <property type="component" value="Unassembled WGS sequence"/>
</dbReference>